<dbReference type="RefSeq" id="XP_047846031.1">
    <property type="nucleotide sequence ID" value="XM_047990025.1"/>
</dbReference>
<feature type="chain" id="PRO_5040471065" evidence="2">
    <location>
        <begin position="27"/>
        <end position="293"/>
    </location>
</feature>
<feature type="compositionally biased region" description="Gly residues" evidence="1">
    <location>
        <begin position="241"/>
        <end position="252"/>
    </location>
</feature>
<sequence>MRLPTAGRLAASVLAVGALLVAVASAADGDVSWDKNKVLGIQGGLVPAGEPVMIYTNVSNSKYAKGGFEKMEVYLDVQGKQNATTFFPDVYCVIAPCVWTNVTAFNVTIPKDAFPSGAEMKIWSEIYGSHQPGKDPGGFVHPDEGVRFNLTSGNGSFSDYEKRNGWSIFGGGAYLFPCDVITCARMCMVMYLDPNKSGLTQSYTRTMKSCVEACGSYVESDLERRSDCITTNATDHKETGSKGGSDSGSGHGSDGKSKDGGESSAPGPVAVTDQAGRMLMVAWSLAWLVIWSF</sequence>
<evidence type="ECO:0000313" key="3">
    <source>
        <dbReference type="EMBL" id="UNI22550.1"/>
    </source>
</evidence>
<organism evidence="3 4">
    <name type="scientific">Purpureocillium takamizusanense</name>
    <dbReference type="NCBI Taxonomy" id="2060973"/>
    <lineage>
        <taxon>Eukaryota</taxon>
        <taxon>Fungi</taxon>
        <taxon>Dikarya</taxon>
        <taxon>Ascomycota</taxon>
        <taxon>Pezizomycotina</taxon>
        <taxon>Sordariomycetes</taxon>
        <taxon>Hypocreomycetidae</taxon>
        <taxon>Hypocreales</taxon>
        <taxon>Ophiocordycipitaceae</taxon>
        <taxon>Purpureocillium</taxon>
    </lineage>
</organism>
<keyword evidence="2" id="KW-0732">Signal</keyword>
<name>A0A9Q8VDA8_9HYPO</name>
<dbReference type="Proteomes" id="UP000829364">
    <property type="component" value="Chromosome 8"/>
</dbReference>
<evidence type="ECO:0000256" key="1">
    <source>
        <dbReference type="SAM" id="MobiDB-lite"/>
    </source>
</evidence>
<feature type="region of interest" description="Disordered" evidence="1">
    <location>
        <begin position="233"/>
        <end position="269"/>
    </location>
</feature>
<dbReference type="GeneID" id="72070375"/>
<dbReference type="KEGG" id="ptkz:JDV02_008429"/>
<feature type="signal peptide" evidence="2">
    <location>
        <begin position="1"/>
        <end position="26"/>
    </location>
</feature>
<keyword evidence="4" id="KW-1185">Reference proteome</keyword>
<dbReference type="AlphaFoldDB" id="A0A9Q8VDA8"/>
<dbReference type="OrthoDB" id="5068586at2759"/>
<gene>
    <name evidence="3" type="ORF">JDV02_008429</name>
</gene>
<evidence type="ECO:0000313" key="4">
    <source>
        <dbReference type="Proteomes" id="UP000829364"/>
    </source>
</evidence>
<accession>A0A9Q8VDA8</accession>
<reference evidence="3" key="1">
    <citation type="submission" date="2021-11" db="EMBL/GenBank/DDBJ databases">
        <title>Purpureocillium_takamizusanense_genome.</title>
        <authorList>
            <person name="Nguyen N.-H."/>
        </authorList>
    </citation>
    <scope>NUCLEOTIDE SEQUENCE</scope>
    <source>
        <strain evidence="3">PT3</strain>
    </source>
</reference>
<dbReference type="EMBL" id="CP086361">
    <property type="protein sequence ID" value="UNI22550.1"/>
    <property type="molecule type" value="Genomic_DNA"/>
</dbReference>
<protein>
    <submittedName>
        <fullName evidence="3">Uncharacterized protein</fullName>
    </submittedName>
</protein>
<evidence type="ECO:0000256" key="2">
    <source>
        <dbReference type="SAM" id="SignalP"/>
    </source>
</evidence>
<proteinExistence type="predicted"/>